<dbReference type="Pfam" id="PF03796">
    <property type="entry name" value="DnaB_C"/>
    <property type="match status" value="1"/>
</dbReference>
<gene>
    <name evidence="2" type="ORF">HWQ67_18400</name>
</gene>
<keyword evidence="3" id="KW-1185">Reference proteome</keyword>
<dbReference type="Proteomes" id="UP001196980">
    <property type="component" value="Unassembled WGS sequence"/>
</dbReference>
<sequence>MVLDHLYNYHGKQARLIVLDYLQRIRPSNERRDWRVAMMDTVDRAKDMAIAYNVPVLLGTQASRKTRELANPKMPMLEHAQETSNIEQSASKFFSVCIPHKTMTEGDTFDYAGRMFKVSKNLLLVALLKQKRGPAPAYFAFEIDYTTHTLTPYSHKDYSWQGQVR</sequence>
<evidence type="ECO:0000313" key="2">
    <source>
        <dbReference type="EMBL" id="MBV6343545.1"/>
    </source>
</evidence>
<feature type="domain" description="SF4 helicase" evidence="1">
    <location>
        <begin position="12"/>
        <end position="97"/>
    </location>
</feature>
<comment type="caution">
    <text evidence="2">The sequence shown here is derived from an EMBL/GenBank/DDBJ whole genome shotgun (WGS) entry which is preliminary data.</text>
</comment>
<dbReference type="InterPro" id="IPR007694">
    <property type="entry name" value="DNA_helicase_DnaB-like_C"/>
</dbReference>
<evidence type="ECO:0000313" key="3">
    <source>
        <dbReference type="Proteomes" id="UP001196980"/>
    </source>
</evidence>
<protein>
    <recommendedName>
        <fullName evidence="1">SF4 helicase domain-containing protein</fullName>
    </recommendedName>
</protein>
<organism evidence="2 3">
    <name type="scientific">Candidatus Magnetobacterium casense</name>
    <dbReference type="NCBI Taxonomy" id="1455061"/>
    <lineage>
        <taxon>Bacteria</taxon>
        <taxon>Pseudomonadati</taxon>
        <taxon>Nitrospirota</taxon>
        <taxon>Thermodesulfovibrionia</taxon>
        <taxon>Thermodesulfovibrionales</taxon>
        <taxon>Candidatus Magnetobacteriaceae</taxon>
        <taxon>Candidatus Magnetobacterium</taxon>
    </lineage>
</organism>
<evidence type="ECO:0000259" key="1">
    <source>
        <dbReference type="Pfam" id="PF03796"/>
    </source>
</evidence>
<name>A0ABS6S3W6_9BACT</name>
<accession>A0ABS6S3W6</accession>
<reference evidence="2 3" key="1">
    <citation type="journal article" date="2020" name="J Geophys Res Biogeosci">
        <title>Magnetotaxis as an Adaptation to Enable Bacterial Shuttling of Microbial Sulfur and Sulfur Cycling Across Aquatic Oxic#Anoxic Interfaces.</title>
        <authorList>
            <person name="Li J."/>
            <person name="Liu P."/>
            <person name="Wang J."/>
            <person name="Roberts A.P."/>
            <person name="Pan Y."/>
        </authorList>
    </citation>
    <scope>NUCLEOTIDE SEQUENCE [LARGE SCALE GENOMIC DNA]</scope>
    <source>
        <strain evidence="2 3">MYR-1_YQ</strain>
    </source>
</reference>
<proteinExistence type="predicted"/>
<dbReference type="EMBL" id="JABXWD010000654">
    <property type="protein sequence ID" value="MBV6343545.1"/>
    <property type="molecule type" value="Genomic_DNA"/>
</dbReference>